<keyword evidence="2" id="KW-0472">Membrane</keyword>
<keyword evidence="1" id="KW-0175">Coiled coil</keyword>
<accession>A0AAU9IKS3</accession>
<feature type="coiled-coil region" evidence="1">
    <location>
        <begin position="501"/>
        <end position="543"/>
    </location>
</feature>
<gene>
    <name evidence="3" type="ORF">BSTOLATCC_MIC11658</name>
</gene>
<comment type="caution">
    <text evidence="3">The sequence shown here is derived from an EMBL/GenBank/DDBJ whole genome shotgun (WGS) entry which is preliminary data.</text>
</comment>
<evidence type="ECO:0000313" key="3">
    <source>
        <dbReference type="EMBL" id="CAG9314658.1"/>
    </source>
</evidence>
<feature type="transmembrane region" description="Helical" evidence="2">
    <location>
        <begin position="373"/>
        <end position="396"/>
    </location>
</feature>
<sequence>MAHNKPKKPSIGKKLQLATLLPLVVGILLSALLTVVILFSEHVDWITETENYLVDKEKEHLIRVAISRSERIKSYLTNAAYDMRLYKSVYNSTISGKMIASSEITDPAAKYAYDTFTTTSYPNLDYSVWFNPTGESLSASNSYKTIKLVDAFMRLLYPLKTSTFSQIGLVITDGLDYRYPLQNMSYINGVQNYSETCKVSESAFDSRCTGTYYLLKIDNLAEEFMAYPEYSYVNQFLNMDDGAVAGYLFDTSISNLMIEVEDYEYFITHIDGEWVLALDKQSPTVFQEETIWNALFPEDYILSGEVKSKVIVPIMNKETTTITIKGMNSKYYVGVTPIIFNTTDSSQESIYSAGVMVNDNTVLQDWNDLIDDIINIIIIQMSIFLFFLLITLLAAWKLALSITHRITHPIKLIEKYLRGRVSLHTVERKYNKEVNQIIHHLRLLVIVERFIEPNYLNHPKMNIRLSNLKEAESLFIAIENNRGIAIVKNLIGNLLFDSGDYKGAINEYSEALNSIEELEKEVLEQEEEEKKLNENEKTLLRQKTGKAIEGWEQEKVMLRENISERIQQLCMAKQAFLDENSEPVEQLRSAWKEILALQTRALQHYITTRTHYIRLLKLLIDMAYVFQNLQYYHSAMELLDIVSDEIWKLENEGNVDIDIDITRLRRIGVNVKEKGQRKQHFHIGNIIYEKDILRQMMLYRRGMILKENEKFQEAGLAFTMGIEQGNTYDPRIRKLCIIELYNIMLKFGVIGEAPELKKMYENLLSTKRSILFVLCYDINLEAQANILLTQFVSDEIESQNEKFGVVTVYPNSLTDLEVVERDFPGMDLESLFKVAKSNIKADHPFDAMMRGLRTFQLDSGEKYMVVFLKNETENIGCAYLSNLSEILENGVKIIVIVMEDFVQEDFEEFLMRSDSKIIKCTGQKSFEEALEDLRQELLLVDNIL</sequence>
<reference evidence="3" key="1">
    <citation type="submission" date="2021-09" db="EMBL/GenBank/DDBJ databases">
        <authorList>
            <consortium name="AG Swart"/>
            <person name="Singh M."/>
            <person name="Singh A."/>
            <person name="Seah K."/>
            <person name="Emmerich C."/>
        </authorList>
    </citation>
    <scope>NUCLEOTIDE SEQUENCE</scope>
    <source>
        <strain evidence="3">ATCC30299</strain>
    </source>
</reference>
<protein>
    <submittedName>
        <fullName evidence="3">Uncharacterized protein</fullName>
    </submittedName>
</protein>
<name>A0AAU9IKS3_9CILI</name>
<evidence type="ECO:0000313" key="4">
    <source>
        <dbReference type="Proteomes" id="UP001162131"/>
    </source>
</evidence>
<organism evidence="3 4">
    <name type="scientific">Blepharisma stoltei</name>
    <dbReference type="NCBI Taxonomy" id="1481888"/>
    <lineage>
        <taxon>Eukaryota</taxon>
        <taxon>Sar</taxon>
        <taxon>Alveolata</taxon>
        <taxon>Ciliophora</taxon>
        <taxon>Postciliodesmatophora</taxon>
        <taxon>Heterotrichea</taxon>
        <taxon>Heterotrichida</taxon>
        <taxon>Blepharismidae</taxon>
        <taxon>Blepharisma</taxon>
    </lineage>
</organism>
<keyword evidence="2" id="KW-1133">Transmembrane helix</keyword>
<keyword evidence="4" id="KW-1185">Reference proteome</keyword>
<proteinExistence type="predicted"/>
<keyword evidence="2" id="KW-0812">Transmembrane</keyword>
<dbReference type="Proteomes" id="UP001162131">
    <property type="component" value="Unassembled WGS sequence"/>
</dbReference>
<evidence type="ECO:0000256" key="1">
    <source>
        <dbReference type="SAM" id="Coils"/>
    </source>
</evidence>
<evidence type="ECO:0000256" key="2">
    <source>
        <dbReference type="SAM" id="Phobius"/>
    </source>
</evidence>
<dbReference type="Gene3D" id="1.25.40.10">
    <property type="entry name" value="Tetratricopeptide repeat domain"/>
    <property type="match status" value="1"/>
</dbReference>
<dbReference type="EMBL" id="CAJZBQ010000012">
    <property type="protein sequence ID" value="CAG9314658.1"/>
    <property type="molecule type" value="Genomic_DNA"/>
</dbReference>
<dbReference type="AlphaFoldDB" id="A0AAU9IKS3"/>
<dbReference type="InterPro" id="IPR011990">
    <property type="entry name" value="TPR-like_helical_dom_sf"/>
</dbReference>
<dbReference type="SUPFAM" id="SSF48452">
    <property type="entry name" value="TPR-like"/>
    <property type="match status" value="1"/>
</dbReference>
<feature type="transmembrane region" description="Helical" evidence="2">
    <location>
        <begin position="20"/>
        <end position="39"/>
    </location>
</feature>